<comment type="caution">
    <text evidence="8">The sequence shown here is derived from an EMBL/GenBank/DDBJ whole genome shotgun (WGS) entry which is preliminary data.</text>
</comment>
<sequence>MREITPITARLLPGMLCLNECELARLAKLIYARAGIVVNVQKKEMIFNRLSRRVRELNLTTFSQYAALLESHPEHPEWQVFINALTTNLTSFFRESHHFPILAEHARLRPKDYRVWCTAAATGEEPCSIAMTLDEVLGAGTRVWASDIDTEVLAKAQTGIYRLRDIQMLTQAQKRHYFLRGAGEHYANVKVKPALLASIQYQQINLLDEHWPLSQPFDAIFCRNVMIYFDATTQLRLLERFARLLKPGGLLFVGHSEHFNHPALPLRLRGQSVYERMEDLR</sequence>
<feature type="binding site" evidence="6">
    <location>
        <position position="125"/>
    </location>
    <ligand>
        <name>S-adenosyl-L-methionine</name>
        <dbReference type="ChEBI" id="CHEBI:59789"/>
    </ligand>
</feature>
<dbReference type="SMART" id="SM00138">
    <property type="entry name" value="MeTrc"/>
    <property type="match status" value="1"/>
</dbReference>
<dbReference type="GO" id="GO:0008983">
    <property type="term" value="F:protein-glutamate O-methyltransferase activity"/>
    <property type="evidence" value="ECO:0007669"/>
    <property type="project" value="UniProtKB-EC"/>
</dbReference>
<feature type="binding site" evidence="6">
    <location>
        <position position="88"/>
    </location>
    <ligand>
        <name>S-adenosyl-L-methionine</name>
        <dbReference type="ChEBI" id="CHEBI:59789"/>
    </ligand>
</feature>
<keyword evidence="4 5" id="KW-0949">S-adenosyl-L-methionine</keyword>
<dbReference type="InterPro" id="IPR022642">
    <property type="entry name" value="CheR_C"/>
</dbReference>
<feature type="binding site" evidence="6">
    <location>
        <position position="90"/>
    </location>
    <ligand>
        <name>S-adenosyl-L-methionine</name>
        <dbReference type="ChEBI" id="CHEBI:59789"/>
    </ligand>
</feature>
<dbReference type="GO" id="GO:0032259">
    <property type="term" value="P:methylation"/>
    <property type="evidence" value="ECO:0007669"/>
    <property type="project" value="UniProtKB-KW"/>
</dbReference>
<gene>
    <name evidence="8" type="ORF">HA51_06415</name>
</gene>
<dbReference type="PROSITE" id="PS50123">
    <property type="entry name" value="CHER"/>
    <property type="match status" value="1"/>
</dbReference>
<evidence type="ECO:0000313" key="8">
    <source>
        <dbReference type="EMBL" id="ORM70599.1"/>
    </source>
</evidence>
<dbReference type="PANTHER" id="PTHR24422:SF19">
    <property type="entry name" value="CHEMOTAXIS PROTEIN METHYLTRANSFERASE"/>
    <property type="match status" value="1"/>
</dbReference>
<feature type="domain" description="CheR-type methyltransferase" evidence="7">
    <location>
        <begin position="11"/>
        <end position="279"/>
    </location>
</feature>
<feature type="binding site" evidence="6">
    <location>
        <begin position="205"/>
        <end position="206"/>
    </location>
    <ligand>
        <name>S-adenosyl-L-methionine</name>
        <dbReference type="ChEBI" id="CHEBI:59789"/>
    </ligand>
</feature>
<dbReference type="PANTHER" id="PTHR24422">
    <property type="entry name" value="CHEMOTAXIS PROTEIN METHYLTRANSFERASE"/>
    <property type="match status" value="1"/>
</dbReference>
<dbReference type="SUPFAM" id="SSF53335">
    <property type="entry name" value="S-adenosyl-L-methionine-dependent methyltransferases"/>
    <property type="match status" value="1"/>
</dbReference>
<dbReference type="SUPFAM" id="SSF47757">
    <property type="entry name" value="Chemotaxis receptor methyltransferase CheR, N-terminal domain"/>
    <property type="match status" value="1"/>
</dbReference>
<accession>A0A1X1D1N7</accession>
<dbReference type="InterPro" id="IPR029063">
    <property type="entry name" value="SAM-dependent_MTases_sf"/>
</dbReference>
<evidence type="ECO:0000313" key="9">
    <source>
        <dbReference type="Proteomes" id="UP000193558"/>
    </source>
</evidence>
<feature type="binding site" evidence="6">
    <location>
        <position position="94"/>
    </location>
    <ligand>
        <name>S-adenosyl-L-methionine</name>
        <dbReference type="ChEBI" id="CHEBI:59789"/>
    </ligand>
</feature>
<reference evidence="8 9" key="1">
    <citation type="journal article" date="2017" name="Antonie Van Leeuwenhoek">
        <title>Phylogenomic resolution of the bacterial genus Pantoea and its relationship with Erwinia and Tatumella.</title>
        <authorList>
            <person name="Palmer M."/>
            <person name="Steenkamp E.T."/>
            <person name="Coetzee M.P."/>
            <person name="Chan W.Y."/>
            <person name="van Zyl E."/>
            <person name="De Maayer P."/>
            <person name="Coutinho T.A."/>
            <person name="Blom J."/>
            <person name="Smits T.H."/>
            <person name="Duffy B."/>
            <person name="Venter S.N."/>
        </authorList>
    </citation>
    <scope>NUCLEOTIDE SEQUENCE [LARGE SCALE GENOMIC DNA]</scope>
    <source>
        <strain evidence="8 9">LMG 26275</strain>
    </source>
</reference>
<dbReference type="AlphaFoldDB" id="A0A1X1D1N7"/>
<protein>
    <recommendedName>
        <fullName evidence="5">Chemotaxis protein methyltransferase</fullName>
        <ecNumber evidence="5">2.1.1.80</ecNumber>
    </recommendedName>
</protein>
<keyword evidence="2 5" id="KW-0489">Methyltransferase</keyword>
<dbReference type="Pfam" id="PF03705">
    <property type="entry name" value="CheR_N"/>
    <property type="match status" value="1"/>
</dbReference>
<dbReference type="Gene3D" id="3.40.50.150">
    <property type="entry name" value="Vaccinia Virus protein VP39"/>
    <property type="match status" value="1"/>
</dbReference>
<evidence type="ECO:0000256" key="3">
    <source>
        <dbReference type="ARBA" id="ARBA00022679"/>
    </source>
</evidence>
<dbReference type="RefSeq" id="WP_084933924.1">
    <property type="nucleotide sequence ID" value="NZ_MLFR01000004.1"/>
</dbReference>
<comment type="catalytic activity">
    <reaction evidence="1 5">
        <text>L-glutamyl-[protein] + S-adenosyl-L-methionine = [protein]-L-glutamate 5-O-methyl ester + S-adenosyl-L-homocysteine</text>
        <dbReference type="Rhea" id="RHEA:24452"/>
        <dbReference type="Rhea" id="RHEA-COMP:10208"/>
        <dbReference type="Rhea" id="RHEA-COMP:10311"/>
        <dbReference type="ChEBI" id="CHEBI:29973"/>
        <dbReference type="ChEBI" id="CHEBI:57856"/>
        <dbReference type="ChEBI" id="CHEBI:59789"/>
        <dbReference type="ChEBI" id="CHEBI:82795"/>
        <dbReference type="EC" id="2.1.1.80"/>
    </reaction>
</comment>
<dbReference type="CDD" id="cd02440">
    <property type="entry name" value="AdoMet_MTases"/>
    <property type="match status" value="1"/>
</dbReference>
<dbReference type="InterPro" id="IPR022641">
    <property type="entry name" value="CheR_N"/>
</dbReference>
<feature type="binding site" evidence="6">
    <location>
        <position position="147"/>
    </location>
    <ligand>
        <name>S-adenosyl-L-methionine</name>
        <dbReference type="ChEBI" id="CHEBI:59789"/>
    </ligand>
</feature>
<dbReference type="InterPro" id="IPR036804">
    <property type="entry name" value="CheR_N_sf"/>
</dbReference>
<dbReference type="InterPro" id="IPR026024">
    <property type="entry name" value="Chemotaxis_MeTrfase_CheR"/>
</dbReference>
<dbReference type="PIRSF" id="PIRSF000410">
    <property type="entry name" value="CheR"/>
    <property type="match status" value="1"/>
</dbReference>
<keyword evidence="3 5" id="KW-0808">Transferase</keyword>
<evidence type="ECO:0000256" key="1">
    <source>
        <dbReference type="ARBA" id="ARBA00001541"/>
    </source>
</evidence>
<evidence type="ECO:0000259" key="7">
    <source>
        <dbReference type="PROSITE" id="PS50123"/>
    </source>
</evidence>
<dbReference type="EMBL" id="MLFR01000004">
    <property type="protein sequence ID" value="ORM70599.1"/>
    <property type="molecule type" value="Genomic_DNA"/>
</dbReference>
<name>A0A1X1D1N7_9GAMM</name>
<dbReference type="EC" id="2.1.1.80" evidence="5"/>
<dbReference type="Proteomes" id="UP000193558">
    <property type="component" value="Unassembled WGS sequence"/>
</dbReference>
<dbReference type="InterPro" id="IPR000780">
    <property type="entry name" value="CheR_MeTrfase"/>
</dbReference>
<feature type="binding site" evidence="6">
    <location>
        <begin position="223"/>
        <end position="224"/>
    </location>
    <ligand>
        <name>S-adenosyl-L-methionine</name>
        <dbReference type="ChEBI" id="CHEBI:59789"/>
    </ligand>
</feature>
<dbReference type="InterPro" id="IPR050903">
    <property type="entry name" value="Bact_Chemotaxis_MeTrfase"/>
</dbReference>
<evidence type="ECO:0000256" key="5">
    <source>
        <dbReference type="PIRNR" id="PIRNR000410"/>
    </source>
</evidence>
<dbReference type="OrthoDB" id="9816309at2"/>
<organism evidence="8 9">
    <name type="scientific">Pantoea rwandensis</name>
    <dbReference type="NCBI Taxonomy" id="1076550"/>
    <lineage>
        <taxon>Bacteria</taxon>
        <taxon>Pseudomonadati</taxon>
        <taxon>Pseudomonadota</taxon>
        <taxon>Gammaproteobacteria</taxon>
        <taxon>Enterobacterales</taxon>
        <taxon>Erwiniaceae</taxon>
        <taxon>Pantoea</taxon>
    </lineage>
</organism>
<dbReference type="Gene3D" id="1.10.155.10">
    <property type="entry name" value="Chemotaxis receptor methyltransferase CheR, N-terminal domain"/>
    <property type="match status" value="1"/>
</dbReference>
<dbReference type="PRINTS" id="PR00996">
    <property type="entry name" value="CHERMTFRASE"/>
</dbReference>
<evidence type="ECO:0000256" key="6">
    <source>
        <dbReference type="PIRSR" id="PIRSR000410-1"/>
    </source>
</evidence>
<dbReference type="Pfam" id="PF01739">
    <property type="entry name" value="CheR"/>
    <property type="match status" value="1"/>
</dbReference>
<evidence type="ECO:0000256" key="4">
    <source>
        <dbReference type="ARBA" id="ARBA00022691"/>
    </source>
</evidence>
<comment type="function">
    <text evidence="5">Methylation of the membrane-bound methyl-accepting chemotaxis proteins (MCP) to form gamma-glutamyl methyl ester residues in MCP.</text>
</comment>
<evidence type="ECO:0000256" key="2">
    <source>
        <dbReference type="ARBA" id="ARBA00022603"/>
    </source>
</evidence>
<proteinExistence type="predicted"/>